<dbReference type="EMBL" id="BMKX01000001">
    <property type="protein sequence ID" value="GGJ48696.1"/>
    <property type="molecule type" value="Genomic_DNA"/>
</dbReference>
<dbReference type="Pfam" id="PF00248">
    <property type="entry name" value="Aldo_ket_red"/>
    <property type="match status" value="1"/>
</dbReference>
<comment type="caution">
    <text evidence="3">The sequence shown here is derived from an EMBL/GenBank/DDBJ whole genome shotgun (WGS) entry which is preliminary data.</text>
</comment>
<protein>
    <submittedName>
        <fullName evidence="3">Aldo/keto reductase</fullName>
    </submittedName>
</protein>
<gene>
    <name evidence="3" type="ORF">GCM10007173_04100</name>
</gene>
<sequence length="333" mass="35711">MLEIMQQRLLGRTNKTVSVIGLGTWQLGADWGEVDEADAFSVLDAAYGAGVSFFDTADVYGDGRSEALIGRWLKANPQAHLTVATKMGRRVEQLPEAYNLDAFRAWNDRSRTNLGVDTLDLVQLHCPPTPVYSTDAVYDALDTMVDEGRMANYGVSVETVDEALAAIARPNIATVQIIINAFRHKPLEEVLPAARAAGVGIIARVPLASGLLTNRYTLNTTFADNDHRNFNRDGSAFDVGETFSGVDYATGLDAAKNFAQLAAAEAPEATSAQVALAWLAAQEGISSIIPGARTADQARANAAAGSLQISGGFNASVRELYDTKLRAAIHPRW</sequence>
<proteinExistence type="predicted"/>
<evidence type="ECO:0000313" key="4">
    <source>
        <dbReference type="Proteomes" id="UP000606115"/>
    </source>
</evidence>
<evidence type="ECO:0000259" key="2">
    <source>
        <dbReference type="Pfam" id="PF00248"/>
    </source>
</evidence>
<dbReference type="InterPro" id="IPR036812">
    <property type="entry name" value="NAD(P)_OxRdtase_dom_sf"/>
</dbReference>
<dbReference type="CDD" id="cd19086">
    <property type="entry name" value="AKR_AKR11C1"/>
    <property type="match status" value="1"/>
</dbReference>
<name>A0ABQ2DA41_9MICC</name>
<organism evidence="3 4">
    <name type="scientific">Glutamicibacter ardleyensis</name>
    <dbReference type="NCBI Taxonomy" id="225894"/>
    <lineage>
        <taxon>Bacteria</taxon>
        <taxon>Bacillati</taxon>
        <taxon>Actinomycetota</taxon>
        <taxon>Actinomycetes</taxon>
        <taxon>Micrococcales</taxon>
        <taxon>Micrococcaceae</taxon>
        <taxon>Glutamicibacter</taxon>
    </lineage>
</organism>
<evidence type="ECO:0000256" key="1">
    <source>
        <dbReference type="ARBA" id="ARBA00023002"/>
    </source>
</evidence>
<dbReference type="Proteomes" id="UP000606115">
    <property type="component" value="Unassembled WGS sequence"/>
</dbReference>
<dbReference type="PANTHER" id="PTHR43364">
    <property type="entry name" value="NADH-SPECIFIC METHYLGLYOXAL REDUCTASE-RELATED"/>
    <property type="match status" value="1"/>
</dbReference>
<accession>A0ABQ2DA41</accession>
<keyword evidence="4" id="KW-1185">Reference proteome</keyword>
<dbReference type="Gene3D" id="3.20.20.100">
    <property type="entry name" value="NADP-dependent oxidoreductase domain"/>
    <property type="match status" value="1"/>
</dbReference>
<dbReference type="InterPro" id="IPR050523">
    <property type="entry name" value="AKR_Detox_Biosynth"/>
</dbReference>
<dbReference type="PANTHER" id="PTHR43364:SF4">
    <property type="entry name" value="NAD(P)-LINKED OXIDOREDUCTASE SUPERFAMILY PROTEIN"/>
    <property type="match status" value="1"/>
</dbReference>
<feature type="domain" description="NADP-dependent oxidoreductase" evidence="2">
    <location>
        <begin position="20"/>
        <end position="321"/>
    </location>
</feature>
<dbReference type="SUPFAM" id="SSF51430">
    <property type="entry name" value="NAD(P)-linked oxidoreductase"/>
    <property type="match status" value="1"/>
</dbReference>
<dbReference type="InterPro" id="IPR023210">
    <property type="entry name" value="NADP_OxRdtase_dom"/>
</dbReference>
<reference evidence="4" key="1">
    <citation type="journal article" date="2019" name="Int. J. Syst. Evol. Microbiol.">
        <title>The Global Catalogue of Microorganisms (GCM) 10K type strain sequencing project: providing services to taxonomists for standard genome sequencing and annotation.</title>
        <authorList>
            <consortium name="The Broad Institute Genomics Platform"/>
            <consortium name="The Broad Institute Genome Sequencing Center for Infectious Disease"/>
            <person name="Wu L."/>
            <person name="Ma J."/>
        </authorList>
    </citation>
    <scope>NUCLEOTIDE SEQUENCE [LARGE SCALE GENOMIC DNA]</scope>
    <source>
        <strain evidence="4">CGMCC 1.3685</strain>
    </source>
</reference>
<evidence type="ECO:0000313" key="3">
    <source>
        <dbReference type="EMBL" id="GGJ48696.1"/>
    </source>
</evidence>
<keyword evidence="1" id="KW-0560">Oxidoreductase</keyword>